<dbReference type="Gene3D" id="3.10.10.10">
    <property type="entry name" value="HIV Type 1 Reverse Transcriptase, subunit A, domain 1"/>
    <property type="match status" value="1"/>
</dbReference>
<dbReference type="EMBL" id="LVYI01000015">
    <property type="protein sequence ID" value="OAP54137.1"/>
    <property type="molecule type" value="Genomic_DNA"/>
</dbReference>
<dbReference type="InterPro" id="IPR043502">
    <property type="entry name" value="DNA/RNA_pol_sf"/>
</dbReference>
<dbReference type="GeneID" id="30015840"/>
<dbReference type="InterPro" id="IPR041577">
    <property type="entry name" value="RT_RNaseH_2"/>
</dbReference>
<accession>A0A178Z339</accession>
<dbReference type="InterPro" id="IPR051320">
    <property type="entry name" value="Viral_Replic_Matur_Polypro"/>
</dbReference>
<dbReference type="Proteomes" id="UP000078343">
    <property type="component" value="Unassembled WGS sequence"/>
</dbReference>
<dbReference type="Pfam" id="PF17919">
    <property type="entry name" value="RT_RNaseH_2"/>
    <property type="match status" value="1"/>
</dbReference>
<keyword evidence="3" id="KW-1185">Reference proteome</keyword>
<evidence type="ECO:0000313" key="2">
    <source>
        <dbReference type="EMBL" id="OAP54137.1"/>
    </source>
</evidence>
<dbReference type="AlphaFoldDB" id="A0A178Z339"/>
<dbReference type="STRING" id="1367422.A0A178Z339"/>
<reference evidence="2 3" key="1">
    <citation type="submission" date="2016-04" db="EMBL/GenBank/DDBJ databases">
        <title>Draft genome of Fonsecaea erecta CBS 125763.</title>
        <authorList>
            <person name="Weiss V.A."/>
            <person name="Vicente V.A."/>
            <person name="Raittz R.T."/>
            <person name="Moreno L.F."/>
            <person name="De Souza E.M."/>
            <person name="Pedrosa F.O."/>
            <person name="Steffens M.B."/>
            <person name="Faoro H."/>
            <person name="Tadra-Sfeir M.Z."/>
            <person name="Najafzadeh M.J."/>
            <person name="Felipe M.S."/>
            <person name="Teixeira M."/>
            <person name="Sun J."/>
            <person name="Xi L."/>
            <person name="Gomes R."/>
            <person name="De Azevedo C.M."/>
            <person name="Salgado C.G."/>
            <person name="Da Silva M.B."/>
            <person name="Nascimento M.F."/>
            <person name="Queiroz-Telles F."/>
            <person name="Attili D.S."/>
            <person name="Gorbushina A."/>
        </authorList>
    </citation>
    <scope>NUCLEOTIDE SEQUENCE [LARGE SCALE GENOMIC DNA]</scope>
    <source>
        <strain evidence="2 3">CBS 125763</strain>
    </source>
</reference>
<proteinExistence type="predicted"/>
<gene>
    <name evidence="2" type="ORF">AYL99_11672</name>
</gene>
<name>A0A178Z339_9EURO</name>
<dbReference type="PANTHER" id="PTHR33064:SF37">
    <property type="entry name" value="RIBONUCLEASE H"/>
    <property type="match status" value="1"/>
</dbReference>
<comment type="caution">
    <text evidence="2">The sequence shown here is derived from an EMBL/GenBank/DDBJ whole genome shotgun (WGS) entry which is preliminary data.</text>
</comment>
<dbReference type="PANTHER" id="PTHR33064">
    <property type="entry name" value="POL PROTEIN"/>
    <property type="match status" value="1"/>
</dbReference>
<dbReference type="Gene3D" id="3.30.70.270">
    <property type="match status" value="1"/>
</dbReference>
<feature type="domain" description="Reverse transcriptase/retrotransposon-derived protein RNase H-like" evidence="1">
    <location>
        <begin position="217"/>
        <end position="315"/>
    </location>
</feature>
<evidence type="ECO:0000313" key="3">
    <source>
        <dbReference type="Proteomes" id="UP000078343"/>
    </source>
</evidence>
<organism evidence="2 3">
    <name type="scientific">Fonsecaea erecta</name>
    <dbReference type="NCBI Taxonomy" id="1367422"/>
    <lineage>
        <taxon>Eukaryota</taxon>
        <taxon>Fungi</taxon>
        <taxon>Dikarya</taxon>
        <taxon>Ascomycota</taxon>
        <taxon>Pezizomycotina</taxon>
        <taxon>Eurotiomycetes</taxon>
        <taxon>Chaetothyriomycetidae</taxon>
        <taxon>Chaetothyriales</taxon>
        <taxon>Herpotrichiellaceae</taxon>
        <taxon>Fonsecaea</taxon>
    </lineage>
</organism>
<dbReference type="SUPFAM" id="SSF56672">
    <property type="entry name" value="DNA/RNA polymerases"/>
    <property type="match status" value="1"/>
</dbReference>
<dbReference type="OrthoDB" id="4504104at2759"/>
<evidence type="ECO:0000259" key="1">
    <source>
        <dbReference type="Pfam" id="PF17919"/>
    </source>
</evidence>
<protein>
    <recommendedName>
        <fullName evidence="1">Reverse transcriptase/retrotransposon-derived protein RNase H-like domain-containing protein</fullName>
    </recommendedName>
</protein>
<dbReference type="InterPro" id="IPR043128">
    <property type="entry name" value="Rev_trsase/Diguanyl_cyclase"/>
</dbReference>
<sequence>MGEVKVDFPAGKRFDIILERPWLKEVNPVINWRTATWTHRHEYNAEAIKEVSLKKILRLGKTQGIGMIRVATVTKLPDSPKQVTEELLAYLRDYTDVADETEAAKLPISARVEYTITIEEGKDIPYGPIYPLSAEELKVLREYIKKFLARGWIRKTTFQAYINEALDGLLDEICVAYLDDILIYSKTVEEHAEHIAAGISDLLVGIVKGKKTGPFIWTPRVEEAFRLLKVCFTPDVLLVYYDPERVGRVETDASGRAIGGVYSQAYSGNGGRIVWRPVAFYSRKMNKAELNYGGPDQEMLAIVTAFKEWRYYLESVATPT</sequence>
<dbReference type="RefSeq" id="XP_018687504.1">
    <property type="nucleotide sequence ID" value="XM_018843177.1"/>
</dbReference>